<evidence type="ECO:0000313" key="3">
    <source>
        <dbReference type="EMBL" id="SMF14066.1"/>
    </source>
</evidence>
<evidence type="ECO:0000259" key="2">
    <source>
        <dbReference type="PROSITE" id="PS50173"/>
    </source>
</evidence>
<gene>
    <name evidence="3" type="ORF">SAMN02745746_01536</name>
</gene>
<name>A0A1Y6BJ81_9NEIS</name>
<dbReference type="STRING" id="1123014.SAMN02745746_01536"/>
<comment type="similarity">
    <text evidence="1">Belongs to the DNA polymerase type-Y family.</text>
</comment>
<keyword evidence="4" id="KW-1185">Reference proteome</keyword>
<dbReference type="Pfam" id="PF00817">
    <property type="entry name" value="IMS"/>
    <property type="match status" value="1"/>
</dbReference>
<dbReference type="GO" id="GO:0006281">
    <property type="term" value="P:DNA repair"/>
    <property type="evidence" value="ECO:0007669"/>
    <property type="project" value="InterPro"/>
</dbReference>
<feature type="domain" description="UmuC" evidence="2">
    <location>
        <begin position="6"/>
        <end position="146"/>
    </location>
</feature>
<evidence type="ECO:0000313" key="4">
    <source>
        <dbReference type="Proteomes" id="UP000192920"/>
    </source>
</evidence>
<protein>
    <submittedName>
        <fullName evidence="3">ImpB/mucB/samB family protein</fullName>
    </submittedName>
</protein>
<accession>A0A1Y6BJ81</accession>
<dbReference type="Gene3D" id="3.40.1170.60">
    <property type="match status" value="1"/>
</dbReference>
<dbReference type="Gene3D" id="3.30.70.270">
    <property type="match status" value="1"/>
</dbReference>
<dbReference type="GO" id="GO:0042276">
    <property type="term" value="P:error-prone translesion synthesis"/>
    <property type="evidence" value="ECO:0007669"/>
    <property type="project" value="TreeGrafter"/>
</dbReference>
<dbReference type="SUPFAM" id="SSF56672">
    <property type="entry name" value="DNA/RNA polymerases"/>
    <property type="match status" value="1"/>
</dbReference>
<reference evidence="4" key="1">
    <citation type="submission" date="2017-04" db="EMBL/GenBank/DDBJ databases">
        <authorList>
            <person name="Varghese N."/>
            <person name="Submissions S."/>
        </authorList>
    </citation>
    <scope>NUCLEOTIDE SEQUENCE [LARGE SCALE GENOMIC DNA]</scope>
    <source>
        <strain evidence="4">DSM 22618</strain>
    </source>
</reference>
<dbReference type="InterPro" id="IPR001126">
    <property type="entry name" value="UmuC"/>
</dbReference>
<dbReference type="GO" id="GO:0005829">
    <property type="term" value="C:cytosol"/>
    <property type="evidence" value="ECO:0007669"/>
    <property type="project" value="TreeGrafter"/>
</dbReference>
<dbReference type="AlphaFoldDB" id="A0A1Y6BJ81"/>
<organism evidence="3 4">
    <name type="scientific">Pseudogulbenkiania subflava DSM 22618</name>
    <dbReference type="NCBI Taxonomy" id="1123014"/>
    <lineage>
        <taxon>Bacteria</taxon>
        <taxon>Pseudomonadati</taxon>
        <taxon>Pseudomonadota</taxon>
        <taxon>Betaproteobacteria</taxon>
        <taxon>Neisseriales</taxon>
        <taxon>Chromobacteriaceae</taxon>
        <taxon>Pseudogulbenkiania</taxon>
    </lineage>
</organism>
<dbReference type="InterPro" id="IPR043502">
    <property type="entry name" value="DNA/RNA_pol_sf"/>
</dbReference>
<dbReference type="GO" id="GO:0009432">
    <property type="term" value="P:SOS response"/>
    <property type="evidence" value="ECO:0007669"/>
    <property type="project" value="TreeGrafter"/>
</dbReference>
<dbReference type="PANTHER" id="PTHR11076">
    <property type="entry name" value="DNA REPAIR POLYMERASE UMUC / TRANSFERASE FAMILY MEMBER"/>
    <property type="match status" value="1"/>
</dbReference>
<dbReference type="InterPro" id="IPR043128">
    <property type="entry name" value="Rev_trsase/Diguanyl_cyclase"/>
</dbReference>
<dbReference type="PANTHER" id="PTHR11076:SF34">
    <property type="entry name" value="PROTEIN UMUC"/>
    <property type="match status" value="1"/>
</dbReference>
<sequence length="174" mass="19404">MKKPLFAHVDGNKFYASCEKIGRPDLRDRPVVVLSNNDGCVVAACERARALGIPMFGPFFEVEALCRRHGVAVFSSNYTLYGDISCRMMMVLAEHAPNLEIYSIDEAFLDMTGVPDIEDRTHRIRLDVLQRVGIPTCVGVGASKTLVIQSSVRHHVRPARNKVERPSLSDFLCD</sequence>
<dbReference type="InterPro" id="IPR050116">
    <property type="entry name" value="DNA_polymerase-Y"/>
</dbReference>
<dbReference type="Proteomes" id="UP000192920">
    <property type="component" value="Unassembled WGS sequence"/>
</dbReference>
<dbReference type="RefSeq" id="WP_085275838.1">
    <property type="nucleotide sequence ID" value="NZ_FXAG01000006.1"/>
</dbReference>
<dbReference type="EMBL" id="FXAG01000006">
    <property type="protein sequence ID" value="SMF14066.1"/>
    <property type="molecule type" value="Genomic_DNA"/>
</dbReference>
<dbReference type="GO" id="GO:0003887">
    <property type="term" value="F:DNA-directed DNA polymerase activity"/>
    <property type="evidence" value="ECO:0007669"/>
    <property type="project" value="TreeGrafter"/>
</dbReference>
<evidence type="ECO:0000256" key="1">
    <source>
        <dbReference type="ARBA" id="ARBA00010945"/>
    </source>
</evidence>
<proteinExistence type="inferred from homology"/>
<dbReference type="PROSITE" id="PS50173">
    <property type="entry name" value="UMUC"/>
    <property type="match status" value="1"/>
</dbReference>